<dbReference type="Proteomes" id="UP000321949">
    <property type="component" value="Unassembled WGS sequence"/>
</dbReference>
<protein>
    <submittedName>
        <fullName evidence="3">M15 family metallopeptidase</fullName>
    </submittedName>
</protein>
<gene>
    <name evidence="3" type="ORF">FVP74_01955</name>
</gene>
<dbReference type="AlphaFoldDB" id="A0A5C8I8R1"/>
<feature type="domain" description="D-alanyl-D-alanine carboxypeptidase-like core" evidence="2">
    <location>
        <begin position="193"/>
        <end position="321"/>
    </location>
</feature>
<dbReference type="GO" id="GO:0006508">
    <property type="term" value="P:proteolysis"/>
    <property type="evidence" value="ECO:0007669"/>
    <property type="project" value="InterPro"/>
</dbReference>
<dbReference type="InterPro" id="IPR003709">
    <property type="entry name" value="VanY-like_core_dom"/>
</dbReference>
<sequence length="350" mass="36724">MRLAAAVDNGTVPHPEPLTRRADAPAVVARRARQRRARRLRLTFVTVVGTTLAVGATTALSAAIAGPVVDHGVALNNANSSVSVPVATALPVPQQRSATSQAPAEPAVVEGLCAAEPVRSALSDGSDADVIAAVGGVEAFRSAVIDGTAPCLDTADAARIWVVVNKRHPLDPIDYWPVPQAQAADVPRTSGGHMRADVAEALSRLVATGRDEGAGSIGVNSGFRSYERQVSTYNGYVGSLGRARADLTSARPGHSEHQTGLAVDVVACSPGCGGIEAFGRTRQAEWVAENAWRFGFVIRYEDGATDVTGYEWEPWHLRYIGVDLAQAYHDGGFHSLEAFFGLEPAPAYAG</sequence>
<dbReference type="SUPFAM" id="SSF55166">
    <property type="entry name" value="Hedgehog/DD-peptidase"/>
    <property type="match status" value="1"/>
</dbReference>
<dbReference type="InterPro" id="IPR058193">
    <property type="entry name" value="VanY/YodJ_core_dom"/>
</dbReference>
<keyword evidence="1" id="KW-1133">Transmembrane helix</keyword>
<dbReference type="CDD" id="cd14852">
    <property type="entry name" value="LD-carboxypeptidase"/>
    <property type="match status" value="1"/>
</dbReference>
<feature type="transmembrane region" description="Helical" evidence="1">
    <location>
        <begin position="40"/>
        <end position="65"/>
    </location>
</feature>
<keyword evidence="4" id="KW-1185">Reference proteome</keyword>
<dbReference type="PANTHER" id="PTHR34385">
    <property type="entry name" value="D-ALANYL-D-ALANINE CARBOXYPEPTIDASE"/>
    <property type="match status" value="1"/>
</dbReference>
<dbReference type="InterPro" id="IPR009045">
    <property type="entry name" value="Zn_M74/Hedgehog-like"/>
</dbReference>
<dbReference type="InterPro" id="IPR052179">
    <property type="entry name" value="DD-CPase-like"/>
</dbReference>
<keyword evidence="1" id="KW-0812">Transmembrane</keyword>
<evidence type="ECO:0000313" key="4">
    <source>
        <dbReference type="Proteomes" id="UP000321949"/>
    </source>
</evidence>
<evidence type="ECO:0000313" key="3">
    <source>
        <dbReference type="EMBL" id="TXK15198.1"/>
    </source>
</evidence>
<organism evidence="3 4">
    <name type="scientific">Microbacterium saccharophilum</name>
    <dbReference type="NCBI Taxonomy" id="1213358"/>
    <lineage>
        <taxon>Bacteria</taxon>
        <taxon>Bacillati</taxon>
        <taxon>Actinomycetota</taxon>
        <taxon>Actinomycetes</taxon>
        <taxon>Micrococcales</taxon>
        <taxon>Microbacteriaceae</taxon>
        <taxon>Microbacterium</taxon>
    </lineage>
</organism>
<comment type="caution">
    <text evidence="3">The sequence shown here is derived from an EMBL/GenBank/DDBJ whole genome shotgun (WGS) entry which is preliminary data.</text>
</comment>
<keyword evidence="1" id="KW-0472">Membrane</keyword>
<dbReference type="PANTHER" id="PTHR34385:SF1">
    <property type="entry name" value="PEPTIDOGLYCAN L-ALANYL-D-GLUTAMATE ENDOPEPTIDASE CWLK"/>
    <property type="match status" value="1"/>
</dbReference>
<proteinExistence type="predicted"/>
<dbReference type="Gene3D" id="3.30.1380.10">
    <property type="match status" value="1"/>
</dbReference>
<dbReference type="OrthoDB" id="9792074at2"/>
<reference evidence="3 4" key="1">
    <citation type="submission" date="2019-08" db="EMBL/GenBank/DDBJ databases">
        <authorList>
            <person name="Dong K."/>
        </authorList>
    </citation>
    <scope>NUCLEOTIDE SEQUENCE [LARGE SCALE GENOMIC DNA]</scope>
    <source>
        <strain evidence="3 4">K-1</strain>
    </source>
</reference>
<name>A0A5C8I8R1_9MICO</name>
<dbReference type="Pfam" id="PF02557">
    <property type="entry name" value="VanY"/>
    <property type="match status" value="1"/>
</dbReference>
<evidence type="ECO:0000256" key="1">
    <source>
        <dbReference type="SAM" id="Phobius"/>
    </source>
</evidence>
<evidence type="ECO:0000259" key="2">
    <source>
        <dbReference type="Pfam" id="PF02557"/>
    </source>
</evidence>
<accession>A0A5C8I8R1</accession>
<dbReference type="GO" id="GO:0008233">
    <property type="term" value="F:peptidase activity"/>
    <property type="evidence" value="ECO:0007669"/>
    <property type="project" value="InterPro"/>
</dbReference>
<dbReference type="EMBL" id="VRSX01000001">
    <property type="protein sequence ID" value="TXK15198.1"/>
    <property type="molecule type" value="Genomic_DNA"/>
</dbReference>